<dbReference type="GeneID" id="88187142"/>
<dbReference type="PROSITE" id="PS00330">
    <property type="entry name" value="HEMOLYSIN_CALCIUM"/>
    <property type="match status" value="5"/>
</dbReference>
<dbReference type="Pfam" id="PF00353">
    <property type="entry name" value="HemolysinCabind"/>
    <property type="match status" value="3"/>
</dbReference>
<dbReference type="SUPFAM" id="SSF51120">
    <property type="entry name" value="beta-Roll"/>
    <property type="match status" value="2"/>
</dbReference>
<dbReference type="GO" id="GO:0005509">
    <property type="term" value="F:calcium ion binding"/>
    <property type="evidence" value="ECO:0007669"/>
    <property type="project" value="InterPro"/>
</dbReference>
<dbReference type="Pfam" id="PF17164">
    <property type="entry name" value="DUF5122"/>
    <property type="match status" value="7"/>
</dbReference>
<dbReference type="Pfam" id="PF08548">
    <property type="entry name" value="Peptidase_M10_C"/>
    <property type="match status" value="1"/>
</dbReference>
<feature type="domain" description="Peptidase M10 serralysin C-terminal" evidence="6">
    <location>
        <begin position="412"/>
        <end position="482"/>
    </location>
</feature>
<keyword evidence="4" id="KW-0677">Repeat</keyword>
<evidence type="ECO:0000256" key="5">
    <source>
        <dbReference type="ARBA" id="ARBA00022837"/>
    </source>
</evidence>
<comment type="cofactor">
    <cofactor evidence="1">
        <name>Ca(2+)</name>
        <dbReference type="ChEBI" id="CHEBI:29108"/>
    </cofactor>
</comment>
<dbReference type="SUPFAM" id="SSF50952">
    <property type="entry name" value="Soluble quinoprotein glucose dehydrogenase"/>
    <property type="match status" value="1"/>
</dbReference>
<dbReference type="eggNOG" id="COG2931">
    <property type="taxonomic scope" value="Bacteria"/>
</dbReference>
<dbReference type="HOGENOM" id="CLU_321518_0_0_6"/>
<dbReference type="AlphaFoldDB" id="C1DF26"/>
<dbReference type="InterPro" id="IPR050557">
    <property type="entry name" value="RTX_toxin/Mannuronan_C5-epim"/>
</dbReference>
<proteinExistence type="predicted"/>
<evidence type="ECO:0000256" key="4">
    <source>
        <dbReference type="ARBA" id="ARBA00022737"/>
    </source>
</evidence>
<comment type="subcellular location">
    <subcellularLocation>
        <location evidence="2">Secreted</location>
    </subcellularLocation>
</comment>
<dbReference type="GO" id="GO:0005615">
    <property type="term" value="C:extracellular space"/>
    <property type="evidence" value="ECO:0007669"/>
    <property type="project" value="InterPro"/>
</dbReference>
<dbReference type="InterPro" id="IPR011049">
    <property type="entry name" value="Serralysin-like_metalloprot_C"/>
</dbReference>
<dbReference type="RefSeq" id="WP_012702723.1">
    <property type="nucleotide sequence ID" value="NC_012560.1"/>
</dbReference>
<dbReference type="OrthoDB" id="9805017at2"/>
<dbReference type="STRING" id="322710.Avin_42310"/>
<keyword evidence="8" id="KW-1185">Reference proteome</keyword>
<sequence>MVGGHDYGYDLALQSDGRILIGGQGSSNFGVVRLNADGTLDTGFSGDGKATFDIAGDYDYGRSLAVQSDGKILLGGYSFNPGTGNHDFSLIRLNANGSRDTSFSGDGRFSFDSGDDYGYALAVQADGKILLAGSSYSPGDGATYDFGVIRLNADGTLDSGFGSGGEVAFDIAGSSDYIHGLSVLPDGKILLAGFGFNSAGGDYDFSVARLNADGSLDSGFGDAGTLVFDGGAGGDDYGYAMVVQSDGKILLGGGIDDDFGVIRLNADGSLDSGFGSGGKAVFDVAGGSDSGRSLAIQADGKILLAGFGYNPGSGNYDFGVIRLNADGTLDTGFGSAGRAVFDIAGSYDEGQGLVVQADGKILVTGSSYNPDSRKYDISAIRLNADGTLDTTFGAPVGETVVLEGSDGDDLLIGGDANESILGKGGDDLLDGGAGRDILSGGAGADLFRFSSRADSYRTDSEIASDRIADFDPGQDRIDLSALGFIGLGDGRDGTLAVRVNDAGTLTYLKSLEADAEGRRFEVSLKGDLADLLDSGNLLFAAETLEGSAADDTRIGSAAAEILAGEGGDDRLYGAGGDDLLDGGAGRDRLSGGSGADVFRFSGREDSYRTASENFADLILDFDPDQDRIDLSGLGFSGLGDGRDGTLAVRLNDAGTRTYLKSFETDAEGRRFEVALDGDLAGRLDSGNLFFAAVALEGSAADDTLIGGAVAEVLTGGAGDDYLNGGAGGDILDGGAGRDTLIGGAGADLFRFSAREDSHRTASEGSVDLILDFDADEDRIDLSTLGFTGLGDGRDGTLAVQASGDRTYLKSFEADAEGRRFEIALEGDHGDGLSADAFLFAAVADPLQVIGIPQGEQAA</sequence>
<reference evidence="7 8" key="1">
    <citation type="journal article" date="2009" name="J. Bacteriol.">
        <title>Genome sequence of Azotobacter vinelandii, an obligate aerobe specialized to support diverse anaerobic metabolic processes.</title>
        <authorList>
            <person name="Setubal J.C."/>
            <person name="dos Santos P."/>
            <person name="Goldman B.S."/>
            <person name="Ertesvag H."/>
            <person name="Espin G."/>
            <person name="Rubio L.M."/>
            <person name="Valla S."/>
            <person name="Almeida N.F."/>
            <person name="Balasubramanian D."/>
            <person name="Cromes L."/>
            <person name="Curatti L."/>
            <person name="Du Z."/>
            <person name="Godsy E."/>
            <person name="Goodner B."/>
            <person name="Hellner-Burris K."/>
            <person name="Hernandez J.A."/>
            <person name="Houmiel K."/>
            <person name="Imperial J."/>
            <person name="Kennedy C."/>
            <person name="Larson T.J."/>
            <person name="Latreille P."/>
            <person name="Ligon L.S."/>
            <person name="Lu J."/>
            <person name="Maerk M."/>
            <person name="Miller N.M."/>
            <person name="Norton S."/>
            <person name="O'Carroll I.P."/>
            <person name="Paulsen I."/>
            <person name="Raulfs E.C."/>
            <person name="Roemer R."/>
            <person name="Rosser J."/>
            <person name="Segura D."/>
            <person name="Slater S."/>
            <person name="Stricklin S.L."/>
            <person name="Studholme D.J."/>
            <person name="Sun J."/>
            <person name="Viana C.J."/>
            <person name="Wallin E."/>
            <person name="Wang B."/>
            <person name="Wheeler C."/>
            <person name="Zhu H."/>
            <person name="Dean D.R."/>
            <person name="Dixon R."/>
            <person name="Wood D."/>
        </authorList>
    </citation>
    <scope>NUCLEOTIDE SEQUENCE [LARGE SCALE GENOMIC DNA]</scope>
    <source>
        <strain evidence="8">DJ / ATCC BAA-1303</strain>
    </source>
</reference>
<evidence type="ECO:0000259" key="6">
    <source>
        <dbReference type="Pfam" id="PF08548"/>
    </source>
</evidence>
<accession>C1DF26</accession>
<dbReference type="EMBL" id="CP001157">
    <property type="protein sequence ID" value="ACO80355.1"/>
    <property type="molecule type" value="Genomic_DNA"/>
</dbReference>
<dbReference type="InterPro" id="IPR013858">
    <property type="entry name" value="Peptidase_M10B_C"/>
</dbReference>
<protein>
    <recommendedName>
        <fullName evidence="6">Peptidase M10 serralysin C-terminal domain-containing protein</fullName>
    </recommendedName>
</protein>
<dbReference type="Proteomes" id="UP000002424">
    <property type="component" value="Chromosome"/>
</dbReference>
<gene>
    <name evidence="7" type="ordered locus">Avin_42310</name>
</gene>
<dbReference type="Gene3D" id="2.150.10.10">
    <property type="entry name" value="Serralysin-like metalloprotease, C-terminal"/>
    <property type="match status" value="3"/>
</dbReference>
<dbReference type="EnsemblBacteria" id="ACO80355">
    <property type="protein sequence ID" value="ACO80355"/>
    <property type="gene ID" value="Avin_42310"/>
</dbReference>
<dbReference type="Gene3D" id="2.80.10.50">
    <property type="match status" value="2"/>
</dbReference>
<keyword evidence="3" id="KW-0964">Secreted</keyword>
<keyword evidence="5" id="KW-0106">Calcium</keyword>
<evidence type="ECO:0000313" key="7">
    <source>
        <dbReference type="EMBL" id="ACO80355.1"/>
    </source>
</evidence>
<dbReference type="KEGG" id="avn:Avin_42310"/>
<dbReference type="InterPro" id="IPR013431">
    <property type="entry name" value="Delta_60_rpt"/>
</dbReference>
<name>C1DF26_AZOVD</name>
<dbReference type="SUPFAM" id="SSF63829">
    <property type="entry name" value="Calcium-dependent phosphotriesterase"/>
    <property type="match status" value="1"/>
</dbReference>
<evidence type="ECO:0000256" key="1">
    <source>
        <dbReference type="ARBA" id="ARBA00001913"/>
    </source>
</evidence>
<dbReference type="PANTHER" id="PTHR38340">
    <property type="entry name" value="S-LAYER PROTEIN"/>
    <property type="match status" value="1"/>
</dbReference>
<dbReference type="InterPro" id="IPR018511">
    <property type="entry name" value="Hemolysin-typ_Ca-bd_CS"/>
</dbReference>
<dbReference type="PANTHER" id="PTHR38340:SF1">
    <property type="entry name" value="S-LAYER PROTEIN"/>
    <property type="match status" value="1"/>
</dbReference>
<dbReference type="InterPro" id="IPR011041">
    <property type="entry name" value="Quinoprot_gluc/sorb_DH_b-prop"/>
</dbReference>
<evidence type="ECO:0000256" key="2">
    <source>
        <dbReference type="ARBA" id="ARBA00004613"/>
    </source>
</evidence>
<dbReference type="InterPro" id="IPR001343">
    <property type="entry name" value="Hemolysn_Ca-bd"/>
</dbReference>
<dbReference type="NCBIfam" id="TIGR02608">
    <property type="entry name" value="delta_60_rpt"/>
    <property type="match status" value="7"/>
</dbReference>
<organism evidence="7 8">
    <name type="scientific">Azotobacter vinelandii (strain DJ / ATCC BAA-1303)</name>
    <dbReference type="NCBI Taxonomy" id="322710"/>
    <lineage>
        <taxon>Bacteria</taxon>
        <taxon>Pseudomonadati</taxon>
        <taxon>Pseudomonadota</taxon>
        <taxon>Gammaproteobacteria</taxon>
        <taxon>Pseudomonadales</taxon>
        <taxon>Pseudomonadaceae</taxon>
        <taxon>Azotobacter</taxon>
    </lineage>
</organism>
<evidence type="ECO:0000256" key="3">
    <source>
        <dbReference type="ARBA" id="ARBA00022525"/>
    </source>
</evidence>
<dbReference type="PRINTS" id="PR00313">
    <property type="entry name" value="CABNDNGRPT"/>
</dbReference>
<evidence type="ECO:0000313" key="8">
    <source>
        <dbReference type="Proteomes" id="UP000002424"/>
    </source>
</evidence>